<evidence type="ECO:0000256" key="5">
    <source>
        <dbReference type="RuleBase" id="RU000383"/>
    </source>
</evidence>
<dbReference type="AlphaFoldDB" id="A0AAV6NZ33"/>
<dbReference type="GO" id="GO:0006357">
    <property type="term" value="P:regulation of transcription by RNA polymerase II"/>
    <property type="evidence" value="ECO:0007669"/>
    <property type="project" value="InterPro"/>
</dbReference>
<keyword evidence="2 5" id="KW-0195">Cyclin</keyword>
<keyword evidence="1" id="KW-0132">Cell division</keyword>
<keyword evidence="9" id="KW-1185">Reference proteome</keyword>
<dbReference type="FunFam" id="1.10.472.10:FF:000028">
    <property type="entry name" value="Cyclin-T1-5 like"/>
    <property type="match status" value="1"/>
</dbReference>
<comment type="caution">
    <text evidence="8">The sequence shown here is derived from an EMBL/GenBank/DDBJ whole genome shotgun (WGS) entry which is preliminary data.</text>
</comment>
<evidence type="ECO:0000259" key="7">
    <source>
        <dbReference type="SMART" id="SM00385"/>
    </source>
</evidence>
<feature type="domain" description="Cyclin-like" evidence="7">
    <location>
        <begin position="174"/>
        <end position="276"/>
    </location>
</feature>
<evidence type="ECO:0000313" key="8">
    <source>
        <dbReference type="EMBL" id="KAG6604719.1"/>
    </source>
</evidence>
<dbReference type="InterPro" id="IPR006671">
    <property type="entry name" value="Cyclin_N"/>
</dbReference>
<dbReference type="FunFam" id="1.10.472.10:FF:000026">
    <property type="entry name" value="Cyclin-T1-5 like"/>
    <property type="match status" value="1"/>
</dbReference>
<feature type="region of interest" description="Disordered" evidence="6">
    <location>
        <begin position="600"/>
        <end position="692"/>
    </location>
</feature>
<proteinExistence type="inferred from homology"/>
<dbReference type="CDD" id="cd20587">
    <property type="entry name" value="CYCLIN_AcCycT_rpt1"/>
    <property type="match status" value="1"/>
</dbReference>
<dbReference type="GO" id="GO:0051301">
    <property type="term" value="P:cell division"/>
    <property type="evidence" value="ECO:0007669"/>
    <property type="project" value="UniProtKB-KW"/>
</dbReference>
<comment type="similarity">
    <text evidence="4">Belongs to the cyclin family. Cyclin T subfamily.</text>
</comment>
<protein>
    <submittedName>
        <fullName evidence="8">Cyclin-T1-3</fullName>
    </submittedName>
</protein>
<evidence type="ECO:0000256" key="2">
    <source>
        <dbReference type="ARBA" id="ARBA00023127"/>
    </source>
</evidence>
<keyword evidence="3" id="KW-0131">Cell cycle</keyword>
<evidence type="ECO:0000313" key="9">
    <source>
        <dbReference type="Proteomes" id="UP000685013"/>
    </source>
</evidence>
<sequence length="692" mass="78717">MSNSDHCGFGNSRERSVLLRPSELCNMYLVTSKISTVDLIDEQPLHIRFKQICSSNVCCKTSMSKWLSEMDNPVGLMSWTWMIFLQLPESLQFLDNFFPSLRPGFKDMHMENLSSTEPSHQAIYENSDSKQSQDGLEDGSRWYFSRKELEEYSPSRQDGIDLKKETYLRKSYCTFLQDLGMRLKVPQVTIATAIIFCHRFFLRQSHAKNDRRTIATVCMFLAGKVEETPRPLKDVIMVSYEIINKKDPTAAQKIRQKEVYERQKELILLGERVVLATLGFDLNVHHPYKPLVEAIKKFKVAQNALAQVAWNFVNDGLRTSLCLQFKPHHIAAGAVFLAAKFLKVKLPSDGEKVWWQEFDVTPRQLEEVSNQMLELYEQNRLPPSGEADGNIGSGPTNQPTTKAPTNSEERAVTDSRALGAGIATSRLGTSKAGSSRPASEHSFAGDQPSRAMQNHSVESSNVNFRSPSNHKTGSESKVRQEMEPSAFHDKGKAQNSTRLMSEGLDEQDRSIGSSNVDLGNDMKINETRDAMELKDKHVIRNIDFREGTFGKPQEAIKIDKDKVKAALEKRRKSLGSMTQKKELVNEDDLIERELEAGVEMAAGSEKNKREQRQSWNKSSNKQEPEDSYQDKHREDDRDEHPQRMQQQPLYNLDSSNMEEGEFADANEVGYGYQESPKSNNSRKRQGAHRLDF</sequence>
<dbReference type="PANTHER" id="PTHR10026">
    <property type="entry name" value="CYCLIN"/>
    <property type="match status" value="1"/>
</dbReference>
<evidence type="ECO:0000256" key="1">
    <source>
        <dbReference type="ARBA" id="ARBA00022618"/>
    </source>
</evidence>
<feature type="non-terminal residue" evidence="8">
    <location>
        <position position="1"/>
    </location>
</feature>
<dbReference type="Pfam" id="PF21797">
    <property type="entry name" value="CycT2-like_C"/>
    <property type="match status" value="1"/>
</dbReference>
<dbReference type="Proteomes" id="UP000685013">
    <property type="component" value="Chromosome 2"/>
</dbReference>
<dbReference type="Pfam" id="PF00134">
    <property type="entry name" value="Cyclin_N"/>
    <property type="match status" value="1"/>
</dbReference>
<feature type="compositionally biased region" description="Polar residues" evidence="6">
    <location>
        <begin position="426"/>
        <end position="437"/>
    </location>
</feature>
<dbReference type="InterPro" id="IPR013763">
    <property type="entry name" value="Cyclin-like_dom"/>
</dbReference>
<feature type="region of interest" description="Disordered" evidence="6">
    <location>
        <begin position="380"/>
        <end position="496"/>
    </location>
</feature>
<feature type="compositionally biased region" description="Basic residues" evidence="6">
    <location>
        <begin position="680"/>
        <end position="692"/>
    </location>
</feature>
<dbReference type="InterPro" id="IPR043198">
    <property type="entry name" value="Cyclin/Ssn8"/>
</dbReference>
<gene>
    <name evidence="8" type="primary">CYCT1-3</name>
    <name evidence="8" type="ORF">SDJN03_02036</name>
</gene>
<feature type="compositionally biased region" description="Basic and acidic residues" evidence="6">
    <location>
        <begin position="620"/>
        <end position="642"/>
    </location>
</feature>
<accession>A0AAV6NZ33</accession>
<evidence type="ECO:0000256" key="3">
    <source>
        <dbReference type="ARBA" id="ARBA00023306"/>
    </source>
</evidence>
<feature type="compositionally biased region" description="Polar residues" evidence="6">
    <location>
        <begin position="393"/>
        <end position="406"/>
    </location>
</feature>
<dbReference type="SMART" id="SM00385">
    <property type="entry name" value="CYCLIN"/>
    <property type="match status" value="2"/>
</dbReference>
<evidence type="ECO:0000256" key="4">
    <source>
        <dbReference type="ARBA" id="ARBA00061204"/>
    </source>
</evidence>
<dbReference type="GO" id="GO:0016538">
    <property type="term" value="F:cyclin-dependent protein serine/threonine kinase regulator activity"/>
    <property type="evidence" value="ECO:0007669"/>
    <property type="project" value="InterPro"/>
</dbReference>
<organism evidence="8 9">
    <name type="scientific">Cucurbita argyrosperma subsp. sororia</name>
    <dbReference type="NCBI Taxonomy" id="37648"/>
    <lineage>
        <taxon>Eukaryota</taxon>
        <taxon>Viridiplantae</taxon>
        <taxon>Streptophyta</taxon>
        <taxon>Embryophyta</taxon>
        <taxon>Tracheophyta</taxon>
        <taxon>Spermatophyta</taxon>
        <taxon>Magnoliopsida</taxon>
        <taxon>eudicotyledons</taxon>
        <taxon>Gunneridae</taxon>
        <taxon>Pentapetalae</taxon>
        <taxon>rosids</taxon>
        <taxon>fabids</taxon>
        <taxon>Cucurbitales</taxon>
        <taxon>Cucurbitaceae</taxon>
        <taxon>Cucurbiteae</taxon>
        <taxon>Cucurbita</taxon>
    </lineage>
</organism>
<reference evidence="8 9" key="1">
    <citation type="journal article" date="2021" name="Hortic Res">
        <title>The domestication of Cucurbita argyrosperma as revealed by the genome of its wild relative.</title>
        <authorList>
            <person name="Barrera-Redondo J."/>
            <person name="Sanchez-de la Vega G."/>
            <person name="Aguirre-Liguori J.A."/>
            <person name="Castellanos-Morales G."/>
            <person name="Gutierrez-Guerrero Y.T."/>
            <person name="Aguirre-Dugua X."/>
            <person name="Aguirre-Planter E."/>
            <person name="Tenaillon M.I."/>
            <person name="Lira-Saade R."/>
            <person name="Eguiarte L.E."/>
        </authorList>
    </citation>
    <scope>NUCLEOTIDE SEQUENCE [LARGE SCALE GENOMIC DNA]</scope>
    <source>
        <strain evidence="8">JBR-2021</strain>
    </source>
</reference>
<feature type="compositionally biased region" description="Basic and acidic residues" evidence="6">
    <location>
        <begin position="472"/>
        <end position="492"/>
    </location>
</feature>
<evidence type="ECO:0000256" key="6">
    <source>
        <dbReference type="SAM" id="MobiDB-lite"/>
    </source>
</evidence>
<dbReference type="CDD" id="cd20588">
    <property type="entry name" value="CYCLIN_AcCycT_rpt2"/>
    <property type="match status" value="1"/>
</dbReference>
<feature type="domain" description="Cyclin-like" evidence="7">
    <location>
        <begin position="289"/>
        <end position="374"/>
    </location>
</feature>
<name>A0AAV6NZ33_9ROSI</name>
<feature type="compositionally biased region" description="Polar residues" evidence="6">
    <location>
        <begin position="643"/>
        <end position="655"/>
    </location>
</feature>
<feature type="compositionally biased region" description="Polar residues" evidence="6">
    <location>
        <begin position="450"/>
        <end position="471"/>
    </location>
</feature>
<dbReference type="EMBL" id="JAGKQH010000002">
    <property type="protein sequence ID" value="KAG6604719.1"/>
    <property type="molecule type" value="Genomic_DNA"/>
</dbReference>